<protein>
    <submittedName>
        <fullName evidence="2">Condensin-2 complex subunit D3</fullName>
    </submittedName>
</protein>
<dbReference type="Proteomes" id="UP000237271">
    <property type="component" value="Unassembled WGS sequence"/>
</dbReference>
<evidence type="ECO:0000256" key="1">
    <source>
        <dbReference type="SAM" id="MobiDB-lite"/>
    </source>
</evidence>
<feature type="compositionally biased region" description="Polar residues" evidence="1">
    <location>
        <begin position="101"/>
        <end position="122"/>
    </location>
</feature>
<organism evidence="2 3">
    <name type="scientific">Phytophthora palmivora</name>
    <dbReference type="NCBI Taxonomy" id="4796"/>
    <lineage>
        <taxon>Eukaryota</taxon>
        <taxon>Sar</taxon>
        <taxon>Stramenopiles</taxon>
        <taxon>Oomycota</taxon>
        <taxon>Peronosporomycetes</taxon>
        <taxon>Peronosporales</taxon>
        <taxon>Peronosporaceae</taxon>
        <taxon>Phytophthora</taxon>
    </lineage>
</organism>
<comment type="caution">
    <text evidence="2">The sequence shown here is derived from an EMBL/GenBank/DDBJ whole genome shotgun (WGS) entry which is preliminary data.</text>
</comment>
<feature type="compositionally biased region" description="Basic residues" evidence="1">
    <location>
        <begin position="215"/>
        <end position="226"/>
    </location>
</feature>
<dbReference type="OrthoDB" id="10263978at2759"/>
<sequence length="242" mass="27407">MYRQEVKDIFMNTDPQMAMEVEYDLRQFDLQQQQQKQQARRMTYGPSDVQSAPMSPQATATRAPQTPQEEMLEASHTIAHKVQPREVSSEEARRETSESSTLIFSPSQGHPANENWNVTAKSPSVDKPQGRRKKSFTQQDLEGRMQKDLAAAFDSASDSDDIVPPSVNTSRRRAKAKTKAKAKSKKTSTPTPEEEDEQGHAEDDEEQEEVVPLPLKKKAKKKTKTVKKSDVPVSTRPKRKRK</sequence>
<dbReference type="EMBL" id="NCKW01004916">
    <property type="protein sequence ID" value="POM74194.1"/>
    <property type="molecule type" value="Genomic_DNA"/>
</dbReference>
<feature type="compositionally biased region" description="Basic residues" evidence="1">
    <location>
        <begin position="170"/>
        <end position="186"/>
    </location>
</feature>
<accession>A0A2P4Y8R2</accession>
<gene>
    <name evidence="2" type="ORF">PHPALM_8893</name>
</gene>
<evidence type="ECO:0000313" key="2">
    <source>
        <dbReference type="EMBL" id="POM74194.1"/>
    </source>
</evidence>
<feature type="compositionally biased region" description="Polar residues" evidence="1">
    <location>
        <begin position="48"/>
        <end position="68"/>
    </location>
</feature>
<feature type="compositionally biased region" description="Basic and acidic residues" evidence="1">
    <location>
        <begin position="83"/>
        <end position="97"/>
    </location>
</feature>
<name>A0A2P4Y8R2_9STRA</name>
<feature type="compositionally biased region" description="Acidic residues" evidence="1">
    <location>
        <begin position="192"/>
        <end position="209"/>
    </location>
</feature>
<proteinExistence type="predicted"/>
<reference evidence="2 3" key="1">
    <citation type="journal article" date="2017" name="Genome Biol. Evol.">
        <title>Phytophthora megakarya and P. palmivora, closely related causal agents of cacao black pod rot, underwent increases in genome sizes and gene numbers by different mechanisms.</title>
        <authorList>
            <person name="Ali S.S."/>
            <person name="Shao J."/>
            <person name="Lary D.J."/>
            <person name="Kronmiller B."/>
            <person name="Shen D."/>
            <person name="Strem M.D."/>
            <person name="Amoako-Attah I."/>
            <person name="Akrofi A.Y."/>
            <person name="Begoude B.A."/>
            <person name="Ten Hoopen G.M."/>
            <person name="Coulibaly K."/>
            <person name="Kebe B.I."/>
            <person name="Melnick R.L."/>
            <person name="Guiltinan M.J."/>
            <person name="Tyler B.M."/>
            <person name="Meinhardt L.W."/>
            <person name="Bailey B.A."/>
        </authorList>
    </citation>
    <scope>NUCLEOTIDE SEQUENCE [LARGE SCALE GENOMIC DNA]</scope>
    <source>
        <strain evidence="3">sbr112.9</strain>
    </source>
</reference>
<evidence type="ECO:0000313" key="3">
    <source>
        <dbReference type="Proteomes" id="UP000237271"/>
    </source>
</evidence>
<dbReference type="AlphaFoldDB" id="A0A2P4Y8R2"/>
<keyword evidence="3" id="KW-1185">Reference proteome</keyword>
<feature type="region of interest" description="Disordered" evidence="1">
    <location>
        <begin position="30"/>
        <end position="242"/>
    </location>
</feature>